<keyword evidence="6" id="KW-0732">Signal</keyword>
<dbReference type="Gene3D" id="3.20.20.80">
    <property type="entry name" value="Glycosidases"/>
    <property type="match status" value="1"/>
</dbReference>
<dbReference type="Proteomes" id="UP000324974">
    <property type="component" value="Chromosome"/>
</dbReference>
<dbReference type="RefSeq" id="WP_168219398.1">
    <property type="nucleotide sequence ID" value="NZ_CP042425.1"/>
</dbReference>
<keyword evidence="1 4" id="KW-0349">Heme</keyword>
<dbReference type="Pfam" id="PF23500">
    <property type="entry name" value="DUF7133"/>
    <property type="match status" value="1"/>
</dbReference>
<feature type="domain" description="Cytochrome c" evidence="7">
    <location>
        <begin position="1536"/>
        <end position="1677"/>
    </location>
</feature>
<dbReference type="InterPro" id="IPR011042">
    <property type="entry name" value="6-blade_b-propeller_TolB-like"/>
</dbReference>
<reference evidence="9" key="1">
    <citation type="submission" date="2019-08" db="EMBL/GenBank/DDBJ databases">
        <title>Limnoglobus roseus gen. nov., sp. nov., a novel freshwater planctomycete with a giant genome from the family Gemmataceae.</title>
        <authorList>
            <person name="Kulichevskaya I.S."/>
            <person name="Naumoff D.G."/>
            <person name="Miroshnikov K."/>
            <person name="Ivanova A."/>
            <person name="Philippov D.A."/>
            <person name="Hakobyan A."/>
            <person name="Rijpstra I.C."/>
            <person name="Sinninghe Damste J.S."/>
            <person name="Liesack W."/>
            <person name="Dedysh S.N."/>
        </authorList>
    </citation>
    <scope>NUCLEOTIDE SEQUENCE [LARGE SCALE GENOMIC DNA]</scope>
    <source>
        <strain evidence="9">PX52</strain>
    </source>
</reference>
<feature type="chain" id="PRO_5022964055" evidence="6">
    <location>
        <begin position="25"/>
        <end position="1684"/>
    </location>
</feature>
<dbReference type="InterPro" id="IPR036909">
    <property type="entry name" value="Cyt_c-like_dom_sf"/>
</dbReference>
<dbReference type="InterPro" id="IPR009056">
    <property type="entry name" value="Cyt_c-like_dom"/>
</dbReference>
<dbReference type="Pfam" id="PF13646">
    <property type="entry name" value="HEAT_2"/>
    <property type="match status" value="3"/>
</dbReference>
<evidence type="ECO:0000256" key="2">
    <source>
        <dbReference type="ARBA" id="ARBA00022723"/>
    </source>
</evidence>
<dbReference type="SUPFAM" id="SSF48371">
    <property type="entry name" value="ARM repeat"/>
    <property type="match status" value="2"/>
</dbReference>
<dbReference type="Gene3D" id="2.60.120.260">
    <property type="entry name" value="Galactose-binding domain-like"/>
    <property type="match status" value="1"/>
</dbReference>
<feature type="region of interest" description="Disordered" evidence="5">
    <location>
        <begin position="1641"/>
        <end position="1662"/>
    </location>
</feature>
<keyword evidence="2 4" id="KW-0479">Metal-binding</keyword>
<keyword evidence="3 4" id="KW-0408">Iron</keyword>
<dbReference type="PROSITE" id="PS50077">
    <property type="entry name" value="HEAT_REPEAT"/>
    <property type="match status" value="1"/>
</dbReference>
<dbReference type="GO" id="GO:0016787">
    <property type="term" value="F:hydrolase activity"/>
    <property type="evidence" value="ECO:0007669"/>
    <property type="project" value="UniProtKB-KW"/>
</dbReference>
<dbReference type="Gene3D" id="2.120.10.30">
    <property type="entry name" value="TolB, C-terminal domain"/>
    <property type="match status" value="1"/>
</dbReference>
<dbReference type="PROSITE" id="PS51007">
    <property type="entry name" value="CYTC"/>
    <property type="match status" value="1"/>
</dbReference>
<evidence type="ECO:0000256" key="3">
    <source>
        <dbReference type="ARBA" id="ARBA00023004"/>
    </source>
</evidence>
<evidence type="ECO:0000313" key="9">
    <source>
        <dbReference type="Proteomes" id="UP000324974"/>
    </source>
</evidence>
<evidence type="ECO:0000313" key="8">
    <source>
        <dbReference type="EMBL" id="QEL20122.1"/>
    </source>
</evidence>
<dbReference type="EMBL" id="CP042425">
    <property type="protein sequence ID" value="QEL20122.1"/>
    <property type="molecule type" value="Genomic_DNA"/>
</dbReference>
<dbReference type="NCBIfam" id="TIGR02604">
    <property type="entry name" value="Piru_Ver_Nterm"/>
    <property type="match status" value="1"/>
</dbReference>
<dbReference type="CDD" id="cd11576">
    <property type="entry name" value="GH99_GH71_like_2"/>
    <property type="match status" value="1"/>
</dbReference>
<dbReference type="PANTHER" id="PTHR33546:SF1">
    <property type="entry name" value="LARGE, MULTIFUNCTIONAL SECRETED PROTEIN"/>
    <property type="match status" value="1"/>
</dbReference>
<feature type="compositionally biased region" description="Low complexity" evidence="5">
    <location>
        <begin position="431"/>
        <end position="445"/>
    </location>
</feature>
<evidence type="ECO:0000256" key="6">
    <source>
        <dbReference type="SAM" id="SignalP"/>
    </source>
</evidence>
<feature type="compositionally biased region" description="Basic and acidic residues" evidence="5">
    <location>
        <begin position="1641"/>
        <end position="1658"/>
    </location>
</feature>
<organism evidence="8 9">
    <name type="scientific">Limnoglobus roseus</name>
    <dbReference type="NCBI Taxonomy" id="2598579"/>
    <lineage>
        <taxon>Bacteria</taxon>
        <taxon>Pseudomonadati</taxon>
        <taxon>Planctomycetota</taxon>
        <taxon>Planctomycetia</taxon>
        <taxon>Gemmatales</taxon>
        <taxon>Gemmataceae</taxon>
        <taxon>Limnoglobus</taxon>
    </lineage>
</organism>
<evidence type="ECO:0000256" key="5">
    <source>
        <dbReference type="SAM" id="MobiDB-lite"/>
    </source>
</evidence>
<dbReference type="InterPro" id="IPR013427">
    <property type="entry name" value="Haem-bd_dom_put"/>
</dbReference>
<dbReference type="SMART" id="SM00567">
    <property type="entry name" value="EZ_HEAT"/>
    <property type="match status" value="11"/>
</dbReference>
<gene>
    <name evidence="8" type="ORF">PX52LOC_07210</name>
</gene>
<dbReference type="GO" id="GO:0020037">
    <property type="term" value="F:heme binding"/>
    <property type="evidence" value="ECO:0007669"/>
    <property type="project" value="InterPro"/>
</dbReference>
<proteinExistence type="predicted"/>
<accession>A0A5C1AQW8</accession>
<dbReference type="KEGG" id="lrs:PX52LOC_07210"/>
<dbReference type="GO" id="GO:0009055">
    <property type="term" value="F:electron transfer activity"/>
    <property type="evidence" value="ECO:0007669"/>
    <property type="project" value="InterPro"/>
</dbReference>
<feature type="compositionally biased region" description="Basic and acidic residues" evidence="5">
    <location>
        <begin position="446"/>
        <end position="470"/>
    </location>
</feature>
<dbReference type="Gene3D" id="1.10.760.10">
    <property type="entry name" value="Cytochrome c-like domain"/>
    <property type="match status" value="1"/>
</dbReference>
<dbReference type="InterPro" id="IPR016024">
    <property type="entry name" value="ARM-type_fold"/>
</dbReference>
<name>A0A5C1AQW8_9BACT</name>
<protein>
    <submittedName>
        <fullName evidence="8">Putative beta-propeller-type and TIM-barrel-type glycoside hydrolase</fullName>
    </submittedName>
</protein>
<feature type="region of interest" description="Disordered" evidence="5">
    <location>
        <begin position="431"/>
        <end position="470"/>
    </location>
</feature>
<feature type="signal peptide" evidence="6">
    <location>
        <begin position="1"/>
        <end position="24"/>
    </location>
</feature>
<dbReference type="InterPro" id="IPR011041">
    <property type="entry name" value="Quinoprot_gluc/sorb_DH_b-prop"/>
</dbReference>
<dbReference type="NCBIfam" id="TIGR02603">
    <property type="entry name" value="CxxCH_TIGR02603"/>
    <property type="match status" value="1"/>
</dbReference>
<dbReference type="Gene3D" id="1.25.10.10">
    <property type="entry name" value="Leucine-rich Repeat Variant"/>
    <property type="match status" value="3"/>
</dbReference>
<dbReference type="GO" id="GO:0046872">
    <property type="term" value="F:metal ion binding"/>
    <property type="evidence" value="ECO:0007669"/>
    <property type="project" value="UniProtKB-KW"/>
</dbReference>
<dbReference type="SUPFAM" id="SSF46626">
    <property type="entry name" value="Cytochrome c"/>
    <property type="match status" value="1"/>
</dbReference>
<evidence type="ECO:0000259" key="7">
    <source>
        <dbReference type="PROSITE" id="PS51007"/>
    </source>
</evidence>
<keyword evidence="9" id="KW-1185">Reference proteome</keyword>
<dbReference type="SUPFAM" id="SSF50952">
    <property type="entry name" value="Soluble quinoprotein glucose dehydrogenase"/>
    <property type="match status" value="1"/>
</dbReference>
<dbReference type="InterPro" id="IPR013428">
    <property type="entry name" value="Membrane-bound_put_N"/>
</dbReference>
<dbReference type="InterPro" id="IPR004155">
    <property type="entry name" value="PBS_lyase_HEAT"/>
</dbReference>
<dbReference type="InterPro" id="IPR055557">
    <property type="entry name" value="DUF7133"/>
</dbReference>
<dbReference type="InterPro" id="IPR021133">
    <property type="entry name" value="HEAT_type_2"/>
</dbReference>
<evidence type="ECO:0000256" key="1">
    <source>
        <dbReference type="ARBA" id="ARBA00022617"/>
    </source>
</evidence>
<keyword evidence="8" id="KW-0378">Hydrolase</keyword>
<dbReference type="InterPro" id="IPR011989">
    <property type="entry name" value="ARM-like"/>
</dbReference>
<sequence>MRTLSRRSVPVLAALLMATFSVTAADSPRPTRAEVLAATLKPYTGPTTKGVDTSTLTGKVVCGYQGWFTCAGDKADRGWVHWSRDRKDLRPGAASFDLWPDVSELPATSRYATSFKLPDGKPAEVFSSHDQTTVLKHFEWMRDYGIDGVFVQRFITDLRDPLALRHNNTVLGHCREGANRNGRGYSVMYDLSGLRVGRIDEVIEDWKTLRTQMKVTDDPAYFRHRGKPIVTVWGVGFNDNRSYTLAECKKLVEFLKADGCTVMLGVPTYFREQKNDTVRDKELHDVLALADILSPWTVGRYGKIEEVNRYAERTLKPDVAWCREKKLDFMPVAFPGFSWHNLKKGAPVDQISRQKGAFLWSQFAAIKKAGAEMAYVAMFDEVDEGTAIFKCTNTVPTGDGMQFATLDGVPSDHYLRLTGQGAKMIRGEIPADAAVPAPQTPVATKPADEPKKDKPADEPKKETKPTVKGELPKCPPDWKVEVVAAPPRLVHPSVVCCAPDGRIFVAEDPMDMGADSTKPTDRILCIHPDGKITVFAENLHAVFGLAYIDGKVYVHHCPKFSVFTDDHGVGKDHKILIETTNPRPNTGFNDHIPSNIRLGMDGWLYMSTGDKGIYGATGTDGSKAEIRGGGVLRLRPDGTHLEVYSTGTRNHLDVAINAEDEIFTYDNTDDGNGWWTRVTHMVDGGKYGYPWDYKPRQAYTLWMMTDYGGGSPTGALAYNEDALPAKYRGNLFLCEWARKQLLRVTVERDGGSYKVVGREDFLTSGSTEFRPVGIAVSPDGMSLYVADWNYGGWKQNVTAGRLLKVTYTGGPSLAAAKPAWYIPAAMGQKFEATATDLVEGLKHPAQSVRLVAQRRLAERAADVVPALLVLLADKKAPAVARWSAIWTLDAIGGGAAGREGIVLALSDDDASVRRQAIRQLGNSGAKITVPQLVKLLTDADASIRFQAATALGHLGDKQAVEPLLLALAQTDLFARYAAFTALNRIGRTDSTVWVRIVKGLADTSPAIREGTAFALRETFDEALLAALRDFAADSAQPSAGRVNALKLLANLSRKPVAWDGKWWGTQPVKTPRPAHTVDWAGTALAAKAVRTLLNDTDADVRVTAVEAVATLGDAESTKELVAAFDKSTDAALKRAVLKSLAQMKSSAGAELIAKVLAKPTDNTAFLTDAVTAAGQIGGSKMIETLTEFAGASVPADALAKALEELGSLNAKAAVPTVAKHLTHTDAKVQAAAVGALAAIGGEPAVTALVPLLADKKADTRRTAVKALGAVRNRAAVSHLLKAYADAETKADAITALTATPDLRALDAYLDGLADKSAAMREACRTALGSIRGDALPLIEARLDKTPALTAAVVADLQRVYTVPVPVKSWRILGSFDEKAEPFKPGEPDLSAEVTDDKGKKVRWKNARVDTAGKVDLRRQGFSTTENVAAFAVTEVEAAAAGRVEMRAGSDDGLVVWVNGKKVFEKLGNGAYKADEFRIRADLKAGKNQIVAKITQGGGPWEFSIAVPQPGSGRLFKATAKVADPKEYAEFALKATGDEKHGQTIFYDQKGAACIKCHATGLPGAPGGEVGPSLMGVAAKYNRAQLIESVLYPSKQILDGYKQTRIVTLDGQTKLGIIRGETPTELTLIDADGKKWTIKKEDVDEKKELEKSSMPDDLHGGMSQKDFSDLIAFLESLKQKPPEKK</sequence>
<dbReference type="PANTHER" id="PTHR33546">
    <property type="entry name" value="LARGE, MULTIFUNCTIONAL SECRETED PROTEIN-RELATED"/>
    <property type="match status" value="1"/>
</dbReference>
<evidence type="ECO:0000256" key="4">
    <source>
        <dbReference type="PROSITE-ProRule" id="PRU00433"/>
    </source>
</evidence>